<dbReference type="Pfam" id="PF13786">
    <property type="entry name" value="DUF4179"/>
    <property type="match status" value="1"/>
</dbReference>
<keyword evidence="1" id="KW-1133">Transmembrane helix</keyword>
<proteinExistence type="predicted"/>
<gene>
    <name evidence="3" type="ORF">MUG84_09260</name>
</gene>
<dbReference type="AlphaFoldDB" id="A0A9X2B5D1"/>
<feature type="domain" description="DUF4179" evidence="2">
    <location>
        <begin position="91"/>
        <end position="179"/>
    </location>
</feature>
<dbReference type="RefSeq" id="WP_244724144.1">
    <property type="nucleotide sequence ID" value="NZ_JALIRP010000003.1"/>
</dbReference>
<reference evidence="3" key="1">
    <citation type="submission" date="2022-04" db="EMBL/GenBank/DDBJ databases">
        <title>Paenibacillus mangrovi sp. nov., a novel endophytic bacterium isolated from bark of Kandelia candel.</title>
        <authorList>
            <person name="Tuo L."/>
        </authorList>
    </citation>
    <scope>NUCLEOTIDE SEQUENCE</scope>
    <source>
        <strain evidence="3">KQZ6P-2</strain>
    </source>
</reference>
<evidence type="ECO:0000259" key="2">
    <source>
        <dbReference type="Pfam" id="PF13786"/>
    </source>
</evidence>
<evidence type="ECO:0000256" key="1">
    <source>
        <dbReference type="SAM" id="Phobius"/>
    </source>
</evidence>
<accession>A0A9X2B5D1</accession>
<name>A0A9X2B5D1_9BACL</name>
<organism evidence="3 4">
    <name type="scientific">Paenibacillus mangrovi</name>
    <dbReference type="NCBI Taxonomy" id="2931978"/>
    <lineage>
        <taxon>Bacteria</taxon>
        <taxon>Bacillati</taxon>
        <taxon>Bacillota</taxon>
        <taxon>Bacilli</taxon>
        <taxon>Bacillales</taxon>
        <taxon>Paenibacillaceae</taxon>
        <taxon>Paenibacillus</taxon>
    </lineage>
</organism>
<dbReference type="Gene3D" id="2.60.40.1630">
    <property type="entry name" value="bacillus anthracis domain"/>
    <property type="match status" value="1"/>
</dbReference>
<protein>
    <submittedName>
        <fullName evidence="3">DUF4179 domain-containing protein</fullName>
    </submittedName>
</protein>
<sequence>MKCWKLSQTKEYIQSGNNVDEELSFHIQMCPECQSLLRLAEEEEQAWMGLLFSESLPDGFTEQVMASLEEVDIEPEEQVPPASAAKRTRRSRRLLKKSILWIASLFIVTGAFTLYAKPSIADWVRSIFSKETTDSGIIDARQLGILQNPHVKVKDKGYTLEINEVVADATRLVMGVKVTDPQGKPLVYQVDWNDLYITDMNGKEVAQLRGMEGSDSIEKLTFVFTKEIPTDELNVEARVNRIRIPYSEQFVQGNWDFKFKLDMKKANAMNITTPLNEKYTTPDGMQIEMEKLVRTPSGVRLELSTTLSSEAAKRSPGELEGQQQLMFHFENEQGEDISSVNNLRGGHPETIISQNSELQSGKRHWTYTFRCLPYDRQKLRFVFDGYSIPVKSGASVELVPSELKNHPVIFKDQGDELILSDFWVDQDPNLQEQDQQRVSLIRMTGKYRNMFDHDVWIVRDPGGKEFPVTFRGSLSWGEISEASGDPGFIVNGMNTLPAKATLARTVTDKWYDNVKWSFELPKGKPIPGLKNAEPQNY</sequence>
<dbReference type="Proteomes" id="UP001139347">
    <property type="component" value="Unassembled WGS sequence"/>
</dbReference>
<evidence type="ECO:0000313" key="3">
    <source>
        <dbReference type="EMBL" id="MCJ8011928.1"/>
    </source>
</evidence>
<keyword evidence="1" id="KW-0472">Membrane</keyword>
<feature type="transmembrane region" description="Helical" evidence="1">
    <location>
        <begin position="99"/>
        <end position="116"/>
    </location>
</feature>
<keyword evidence="1" id="KW-0812">Transmembrane</keyword>
<comment type="caution">
    <text evidence="3">The sequence shown here is derived from an EMBL/GenBank/DDBJ whole genome shotgun (WGS) entry which is preliminary data.</text>
</comment>
<evidence type="ECO:0000313" key="4">
    <source>
        <dbReference type="Proteomes" id="UP001139347"/>
    </source>
</evidence>
<dbReference type="InterPro" id="IPR025436">
    <property type="entry name" value="DUF4179"/>
</dbReference>
<keyword evidence="4" id="KW-1185">Reference proteome</keyword>
<dbReference type="EMBL" id="JALIRP010000003">
    <property type="protein sequence ID" value="MCJ8011928.1"/>
    <property type="molecule type" value="Genomic_DNA"/>
</dbReference>